<keyword evidence="2" id="KW-1185">Reference proteome</keyword>
<evidence type="ECO:0000313" key="1">
    <source>
        <dbReference type="EMBL" id="VFQ42707.1"/>
    </source>
</evidence>
<organism evidence="1 2">
    <name type="scientific">Desulfoluna butyratoxydans</name>
    <dbReference type="NCBI Taxonomy" id="231438"/>
    <lineage>
        <taxon>Bacteria</taxon>
        <taxon>Pseudomonadati</taxon>
        <taxon>Thermodesulfobacteriota</taxon>
        <taxon>Desulfobacteria</taxon>
        <taxon>Desulfobacterales</taxon>
        <taxon>Desulfolunaceae</taxon>
        <taxon>Desulfoluna</taxon>
    </lineage>
</organism>
<reference evidence="1 2" key="1">
    <citation type="submission" date="2019-03" db="EMBL/GenBank/DDBJ databases">
        <authorList>
            <person name="Nijsse B."/>
        </authorList>
    </citation>
    <scope>NUCLEOTIDE SEQUENCE [LARGE SCALE GENOMIC DNA]</scope>
    <source>
        <strain evidence="1">Desulfoluna butyratoxydans MSL71</strain>
    </source>
</reference>
<gene>
    <name evidence="1" type="ORF">MSL71_3280</name>
</gene>
<sequence length="65" mass="7396">MPDAYLVEIHRFLAEKKKEAIKGLEGADDALTRAFYRGMLNEVAAMTAHVTERYNMAFRDYGEAV</sequence>
<protein>
    <submittedName>
        <fullName evidence="1">Uncharacterized protein</fullName>
    </submittedName>
</protein>
<dbReference type="RefSeq" id="WP_180136930.1">
    <property type="nucleotide sequence ID" value="NZ_CAADHO010000001.1"/>
</dbReference>
<dbReference type="EMBL" id="CAADHO010000001">
    <property type="protein sequence ID" value="VFQ42707.1"/>
    <property type="molecule type" value="Genomic_DNA"/>
</dbReference>
<dbReference type="AlphaFoldDB" id="A0A4U8YHK7"/>
<accession>A0A4U8YHK7</accession>
<dbReference type="Proteomes" id="UP000507962">
    <property type="component" value="Unassembled WGS sequence"/>
</dbReference>
<proteinExistence type="predicted"/>
<name>A0A4U8YHK7_9BACT</name>
<evidence type="ECO:0000313" key="2">
    <source>
        <dbReference type="Proteomes" id="UP000507962"/>
    </source>
</evidence>